<keyword evidence="1" id="KW-1133">Transmembrane helix</keyword>
<reference evidence="2" key="1">
    <citation type="submission" date="2023-06" db="EMBL/GenBank/DDBJ databases">
        <title>Genomic of Parafulvivirga corallium.</title>
        <authorList>
            <person name="Wang G."/>
        </authorList>
    </citation>
    <scope>NUCLEOTIDE SEQUENCE</scope>
    <source>
        <strain evidence="2">BMA10</strain>
    </source>
</reference>
<proteinExistence type="predicted"/>
<dbReference type="Proteomes" id="UP001172082">
    <property type="component" value="Unassembled WGS sequence"/>
</dbReference>
<dbReference type="EMBL" id="JAUJEA010000011">
    <property type="protein sequence ID" value="MDN5204542.1"/>
    <property type="molecule type" value="Genomic_DNA"/>
</dbReference>
<evidence type="ECO:0000313" key="2">
    <source>
        <dbReference type="EMBL" id="MDN5204542.1"/>
    </source>
</evidence>
<dbReference type="Pfam" id="PF09601">
    <property type="entry name" value="DUF2459"/>
    <property type="match status" value="1"/>
</dbReference>
<keyword evidence="1" id="KW-0472">Membrane</keyword>
<comment type="caution">
    <text evidence="2">The sequence shown here is derived from an EMBL/GenBank/DDBJ whole genome shotgun (WGS) entry which is preliminary data.</text>
</comment>
<keyword evidence="3" id="KW-1185">Reference proteome</keyword>
<dbReference type="RefSeq" id="WP_346754562.1">
    <property type="nucleotide sequence ID" value="NZ_JAUJEA010000011.1"/>
</dbReference>
<feature type="transmembrane region" description="Helical" evidence="1">
    <location>
        <begin position="12"/>
        <end position="33"/>
    </location>
</feature>
<accession>A0ABT8KX58</accession>
<evidence type="ECO:0000256" key="1">
    <source>
        <dbReference type="SAM" id="Phobius"/>
    </source>
</evidence>
<organism evidence="2 3">
    <name type="scientific">Splendidivirga corallicola</name>
    <dbReference type="NCBI Taxonomy" id="3051826"/>
    <lineage>
        <taxon>Bacteria</taxon>
        <taxon>Pseudomonadati</taxon>
        <taxon>Bacteroidota</taxon>
        <taxon>Cytophagia</taxon>
        <taxon>Cytophagales</taxon>
        <taxon>Splendidivirgaceae</taxon>
        <taxon>Splendidivirga</taxon>
    </lineage>
</organism>
<name>A0ABT8KX58_9BACT</name>
<gene>
    <name evidence="2" type="ORF">QQ008_24330</name>
</gene>
<keyword evidence="1" id="KW-0812">Transmembrane</keyword>
<evidence type="ECO:0000313" key="3">
    <source>
        <dbReference type="Proteomes" id="UP001172082"/>
    </source>
</evidence>
<sequence length="215" mass="24540">MKTIKKIIKWILFVLAIPASYLIVSLILTLITVNNTESKVDNTETIYLSTNGVHLNIILKKKDLDKSLLKGLVHSPSDNFFSLGWGDEVFYLNTPTWSDLTFRTAFNAAFLKSPSLIHLTRYTHAQSNWVEIKISRSELSKINELILQSFSTDTNGEKILLKGKGYSDNDDFYKAKGNYTCFKTCNSWVNTIFKKSGLKSCLWTPFDFGLINKYK</sequence>
<dbReference type="InterPro" id="IPR011727">
    <property type="entry name" value="CHP02117"/>
</dbReference>
<protein>
    <submittedName>
        <fullName evidence="2">DUF2459 domain-containing protein</fullName>
    </submittedName>
</protein>